<dbReference type="Proteomes" id="UP000485058">
    <property type="component" value="Unassembled WGS sequence"/>
</dbReference>
<feature type="non-terminal residue" evidence="1">
    <location>
        <position position="101"/>
    </location>
</feature>
<keyword evidence="2" id="KW-1185">Reference proteome</keyword>
<dbReference type="AlphaFoldDB" id="A0A699ZM84"/>
<reference evidence="1 2" key="1">
    <citation type="submission" date="2020-02" db="EMBL/GenBank/DDBJ databases">
        <title>Draft genome sequence of Haematococcus lacustris strain NIES-144.</title>
        <authorList>
            <person name="Morimoto D."/>
            <person name="Nakagawa S."/>
            <person name="Yoshida T."/>
            <person name="Sawayama S."/>
        </authorList>
    </citation>
    <scope>NUCLEOTIDE SEQUENCE [LARGE SCALE GENOMIC DNA]</scope>
    <source>
        <strain evidence="1 2">NIES-144</strain>
    </source>
</reference>
<comment type="caution">
    <text evidence="1">The sequence shown here is derived from an EMBL/GenBank/DDBJ whole genome shotgun (WGS) entry which is preliminary data.</text>
</comment>
<name>A0A699ZM84_HAELA</name>
<protein>
    <submittedName>
        <fullName evidence="1">C2 domain-containing protein</fullName>
    </submittedName>
</protein>
<proteinExistence type="predicted"/>
<gene>
    <name evidence="1" type="ORF">HaLaN_21637</name>
</gene>
<accession>A0A699ZM84</accession>
<evidence type="ECO:0000313" key="1">
    <source>
        <dbReference type="EMBL" id="GFH23937.1"/>
    </source>
</evidence>
<organism evidence="1 2">
    <name type="scientific">Haematococcus lacustris</name>
    <name type="common">Green alga</name>
    <name type="synonym">Haematococcus pluvialis</name>
    <dbReference type="NCBI Taxonomy" id="44745"/>
    <lineage>
        <taxon>Eukaryota</taxon>
        <taxon>Viridiplantae</taxon>
        <taxon>Chlorophyta</taxon>
        <taxon>core chlorophytes</taxon>
        <taxon>Chlorophyceae</taxon>
        <taxon>CS clade</taxon>
        <taxon>Chlamydomonadales</taxon>
        <taxon>Haematococcaceae</taxon>
        <taxon>Haematococcus</taxon>
    </lineage>
</organism>
<evidence type="ECO:0000313" key="2">
    <source>
        <dbReference type="Proteomes" id="UP000485058"/>
    </source>
</evidence>
<sequence>MESIAAANLASSLALAAQAEGAAPAAADTGLGDRHRVIKGLQDMHNERVVKESRADWVCGHILALPFSDRYADAVTEAVLNTGIHRIADERVKYSMAAHVE</sequence>
<feature type="non-terminal residue" evidence="1">
    <location>
        <position position="1"/>
    </location>
</feature>
<dbReference type="EMBL" id="BLLF01002401">
    <property type="protein sequence ID" value="GFH23937.1"/>
    <property type="molecule type" value="Genomic_DNA"/>
</dbReference>